<dbReference type="InterPro" id="IPR003423">
    <property type="entry name" value="OMP_efflux"/>
</dbReference>
<feature type="chain" id="PRO_5011659800" description="TolC family outer membrane protein" evidence="8">
    <location>
        <begin position="30"/>
        <end position="488"/>
    </location>
</feature>
<comment type="subcellular location">
    <subcellularLocation>
        <location evidence="1">Cell outer membrane</location>
    </subcellularLocation>
</comment>
<dbReference type="Pfam" id="PF02321">
    <property type="entry name" value="OEP"/>
    <property type="match status" value="2"/>
</dbReference>
<protein>
    <recommendedName>
        <fullName evidence="11">TolC family outer membrane protein</fullName>
    </recommendedName>
</protein>
<dbReference type="PANTHER" id="PTHR30026:SF22">
    <property type="entry name" value="OUTER MEMBRANE EFFLUX PROTEIN"/>
    <property type="match status" value="1"/>
</dbReference>
<dbReference type="GO" id="GO:0015288">
    <property type="term" value="F:porin activity"/>
    <property type="evidence" value="ECO:0007669"/>
    <property type="project" value="TreeGrafter"/>
</dbReference>
<dbReference type="Proteomes" id="UP000195807">
    <property type="component" value="Chromosome"/>
</dbReference>
<dbReference type="GO" id="GO:1990281">
    <property type="term" value="C:efflux pump complex"/>
    <property type="evidence" value="ECO:0007669"/>
    <property type="project" value="TreeGrafter"/>
</dbReference>
<dbReference type="EMBL" id="CP019602">
    <property type="protein sequence ID" value="ARU16977.1"/>
    <property type="molecule type" value="Genomic_DNA"/>
</dbReference>
<keyword evidence="6" id="KW-0472">Membrane</keyword>
<evidence type="ECO:0008006" key="11">
    <source>
        <dbReference type="Google" id="ProtNLM"/>
    </source>
</evidence>
<dbReference type="STRING" id="450378.GCA_001661675_02696"/>
<evidence type="ECO:0000256" key="4">
    <source>
        <dbReference type="ARBA" id="ARBA00022452"/>
    </source>
</evidence>
<dbReference type="GO" id="GO:0009279">
    <property type="term" value="C:cell outer membrane"/>
    <property type="evidence" value="ECO:0007669"/>
    <property type="project" value="UniProtKB-SubCell"/>
</dbReference>
<comment type="similarity">
    <text evidence="2">Belongs to the outer membrane factor (OMF) (TC 1.B.17) family.</text>
</comment>
<evidence type="ECO:0000256" key="6">
    <source>
        <dbReference type="ARBA" id="ARBA00023136"/>
    </source>
</evidence>
<dbReference type="Gene3D" id="1.20.1600.10">
    <property type="entry name" value="Outer membrane efflux proteins (OEP)"/>
    <property type="match status" value="1"/>
</dbReference>
<feature type="signal peptide" evidence="8">
    <location>
        <begin position="1"/>
        <end position="29"/>
    </location>
</feature>
<keyword evidence="10" id="KW-1185">Reference proteome</keyword>
<keyword evidence="5" id="KW-0812">Transmembrane</keyword>
<evidence type="ECO:0000313" key="10">
    <source>
        <dbReference type="Proteomes" id="UP000195807"/>
    </source>
</evidence>
<dbReference type="GO" id="GO:0015562">
    <property type="term" value="F:efflux transmembrane transporter activity"/>
    <property type="evidence" value="ECO:0007669"/>
    <property type="project" value="InterPro"/>
</dbReference>
<dbReference type="PANTHER" id="PTHR30026">
    <property type="entry name" value="OUTER MEMBRANE PROTEIN TOLC"/>
    <property type="match status" value="1"/>
</dbReference>
<dbReference type="NCBIfam" id="TIGR01844">
    <property type="entry name" value="type_I_sec_TolC"/>
    <property type="match status" value="1"/>
</dbReference>
<keyword evidence="4" id="KW-1134">Transmembrane beta strand</keyword>
<dbReference type="KEGG" id="cman:A9D14_13425"/>
<evidence type="ECO:0000256" key="1">
    <source>
        <dbReference type="ARBA" id="ARBA00004442"/>
    </source>
</evidence>
<dbReference type="InterPro" id="IPR051906">
    <property type="entry name" value="TolC-like"/>
</dbReference>
<evidence type="ECO:0000256" key="7">
    <source>
        <dbReference type="ARBA" id="ARBA00023237"/>
    </source>
</evidence>
<dbReference type="InterPro" id="IPR010130">
    <property type="entry name" value="T1SS_OMP_TolC"/>
</dbReference>
<gene>
    <name evidence="9" type="ORF">A9D14_13425</name>
</gene>
<reference evidence="9 10" key="1">
    <citation type="submission" date="2017-01" db="EMBL/GenBank/DDBJ databases">
        <title>Complete genome sequence of esterase-producing bacterium Croceicoccus marinus E4A9.</title>
        <authorList>
            <person name="Wu Y.-H."/>
            <person name="Cheng H."/>
            <person name="Xu L."/>
            <person name="Huo Y.-Y."/>
            <person name="Wang C.-S."/>
            <person name="Xu X.-W."/>
        </authorList>
    </citation>
    <scope>NUCLEOTIDE SEQUENCE [LARGE SCALE GENOMIC DNA]</scope>
    <source>
        <strain evidence="9 10">E4A9</strain>
    </source>
</reference>
<evidence type="ECO:0000256" key="5">
    <source>
        <dbReference type="ARBA" id="ARBA00022692"/>
    </source>
</evidence>
<accession>A0A1Z1FE49</accession>
<proteinExistence type="inferred from homology"/>
<dbReference type="RefSeq" id="WP_066847369.1">
    <property type="nucleotide sequence ID" value="NZ_CP019602.1"/>
</dbReference>
<keyword evidence="8" id="KW-0732">Signal</keyword>
<evidence type="ECO:0000256" key="8">
    <source>
        <dbReference type="SAM" id="SignalP"/>
    </source>
</evidence>
<keyword evidence="3" id="KW-0813">Transport</keyword>
<name>A0A1Z1FE49_9SPHN</name>
<dbReference type="SUPFAM" id="SSF56954">
    <property type="entry name" value="Outer membrane efflux proteins (OEP)"/>
    <property type="match status" value="1"/>
</dbReference>
<evidence type="ECO:0000313" key="9">
    <source>
        <dbReference type="EMBL" id="ARU16977.1"/>
    </source>
</evidence>
<organism evidence="9 10">
    <name type="scientific">Croceicoccus marinus</name>
    <dbReference type="NCBI Taxonomy" id="450378"/>
    <lineage>
        <taxon>Bacteria</taxon>
        <taxon>Pseudomonadati</taxon>
        <taxon>Pseudomonadota</taxon>
        <taxon>Alphaproteobacteria</taxon>
        <taxon>Sphingomonadales</taxon>
        <taxon>Erythrobacteraceae</taxon>
        <taxon>Croceicoccus</taxon>
    </lineage>
</organism>
<evidence type="ECO:0000256" key="3">
    <source>
        <dbReference type="ARBA" id="ARBA00022448"/>
    </source>
</evidence>
<dbReference type="OrthoDB" id="9789368at2"/>
<sequence length="488" mass="51766">MPPGGGVELLRRALLACAAGALIVSPAQADTLRGALANAYNSNPTLLAARYDLRAIDENVPIQKAAGLPDIGAQGQYAETLKQSENSFSAPDRVFGANVELNVPVYSGGAVKYSIKAAKQRVQAGRAELRATEASIFSQVVAAYMDVIRDEAVVRLNRQNVAALSVNLEATSDRFEIGDLTRTDVAQSESRLAIARSDLTTAQANLIGSRERYVQLVGVVPDSLEAPPPLPGLPEEPQTAVAVALDRNPDLIAARERSEAARYDIEVAGSRRLPRVSVFTGGDYTDYLGTLGNGIIGADFAQRETSAQAGARISIPIFQGGLPAAQERQAQAQAASTFETQIAIERDVIAQVRSAFTAWQASILVIDSTTSAVSAAQLSLEGVRAENSVGNRTVLDILDAEQELLIAEVQLVTARRNAYVAGFSLLAAMGLAEANDLNLDVGGPLYDPAIYYESVDDSIFDWRFEPDPVAGATRTVDTPAQDATIPGE</sequence>
<keyword evidence="7" id="KW-0998">Cell outer membrane</keyword>
<dbReference type="AlphaFoldDB" id="A0A1Z1FE49"/>
<evidence type="ECO:0000256" key="2">
    <source>
        <dbReference type="ARBA" id="ARBA00007613"/>
    </source>
</evidence>